<keyword evidence="1" id="KW-0808">Transferase</keyword>
<dbReference type="OrthoDB" id="9807209at2"/>
<dbReference type="AlphaFoldDB" id="A0A2M9R4Y7"/>
<evidence type="ECO:0000313" key="2">
    <source>
        <dbReference type="Proteomes" id="UP000231960"/>
    </source>
</evidence>
<dbReference type="Gene3D" id="3.40.50.2000">
    <property type="entry name" value="Glycogen Phosphorylase B"/>
    <property type="match status" value="1"/>
</dbReference>
<dbReference type="GO" id="GO:0016740">
    <property type="term" value="F:transferase activity"/>
    <property type="evidence" value="ECO:0007669"/>
    <property type="project" value="UniProtKB-KW"/>
</dbReference>
<dbReference type="Proteomes" id="UP000231960">
    <property type="component" value="Unassembled WGS sequence"/>
</dbReference>
<organism evidence="1 2">
    <name type="scientific">Avrilella dinanensis</name>
    <dbReference type="NCBI Taxonomy" id="2008672"/>
    <lineage>
        <taxon>Bacteria</taxon>
        <taxon>Pseudomonadati</taxon>
        <taxon>Bacteroidota</taxon>
        <taxon>Flavobacteriia</taxon>
        <taxon>Flavobacteriales</taxon>
        <taxon>Flavobacteriaceae</taxon>
        <taxon>Avrilella</taxon>
    </lineage>
</organism>
<dbReference type="EMBL" id="NIPO01000001">
    <property type="protein sequence ID" value="PJR03803.1"/>
    <property type="molecule type" value="Genomic_DNA"/>
</dbReference>
<proteinExistence type="predicted"/>
<comment type="caution">
    <text evidence="1">The sequence shown here is derived from an EMBL/GenBank/DDBJ whole genome shotgun (WGS) entry which is preliminary data.</text>
</comment>
<sequence>MPKKILIIGLVWPEPKSSAAGWRILQLIDFFQEQNYTVYFASAASKSKHSYSLIQKGVTEKSIQLNDSSFDDYISEIQPDMIMFDRFVTEEQFGWRVRNILPDSLTILDTEDLHFVRKAREIAYKKKLPVNFFSSEAKREIASILRCDLSLIISQFEMNLLINDFHIQKELLMYIPFIQQQDIDQNEIKFSDRQHFMFIGNCLHEPNYQTILKLKKDIWAKIKKQLPETELHIYGAYMTEKVLQLHNPETGFIIKGRTENVLETMKNYRVLLAPIPFGAGIKGKFVDAMQAGLPSVTTSIGAEDMKIGSQWCGFIADQDDLFVTNAIDLHHNQQVWEKAKNTGFALYKKRYQNIDYLQSLSNRIYEISTNLSWHRQQNFIGQILHDNQYNALKYMSKWIEEKNKRN</sequence>
<evidence type="ECO:0000313" key="1">
    <source>
        <dbReference type="EMBL" id="PJR03803.1"/>
    </source>
</evidence>
<gene>
    <name evidence="1" type="ORF">CDL10_04145</name>
</gene>
<reference evidence="1 2" key="1">
    <citation type="submission" date="2017-06" db="EMBL/GenBank/DDBJ databases">
        <title>Description of Avrilella dinanensis gen. nov. sp. nov.</title>
        <authorList>
            <person name="Leyer C."/>
            <person name="Sassi M."/>
            <person name="Minet J."/>
            <person name="Kayal S."/>
            <person name="Cattoir V."/>
        </authorList>
    </citation>
    <scope>NUCLEOTIDE SEQUENCE [LARGE SCALE GENOMIC DNA]</scope>
    <source>
        <strain evidence="1 2">UR159</strain>
    </source>
</reference>
<dbReference type="RefSeq" id="WP_100677371.1">
    <property type="nucleotide sequence ID" value="NZ_NIPO01000001.1"/>
</dbReference>
<name>A0A2M9R4Y7_9FLAO</name>
<dbReference type="Pfam" id="PF13692">
    <property type="entry name" value="Glyco_trans_1_4"/>
    <property type="match status" value="1"/>
</dbReference>
<accession>A0A2M9R4Y7</accession>
<keyword evidence="2" id="KW-1185">Reference proteome</keyword>
<dbReference type="SUPFAM" id="SSF53756">
    <property type="entry name" value="UDP-Glycosyltransferase/glycogen phosphorylase"/>
    <property type="match status" value="1"/>
</dbReference>
<protein>
    <submittedName>
        <fullName evidence="1">Glycosyltransferase</fullName>
    </submittedName>
</protein>